<dbReference type="Proteomes" id="UP000002700">
    <property type="component" value="Chromosome I"/>
</dbReference>
<evidence type="ECO:0000313" key="2">
    <source>
        <dbReference type="EMBL" id="ABA50247.1"/>
    </source>
</evidence>
<feature type="compositionally biased region" description="Basic and acidic residues" evidence="1">
    <location>
        <begin position="423"/>
        <end position="445"/>
    </location>
</feature>
<feature type="compositionally biased region" description="Basic and acidic residues" evidence="1">
    <location>
        <begin position="453"/>
        <end position="477"/>
    </location>
</feature>
<gene>
    <name evidence="2" type="ordered locus">BURPS1710b_1447</name>
</gene>
<reference evidence="2 3" key="1">
    <citation type="submission" date="2005-09" db="EMBL/GenBank/DDBJ databases">
        <authorList>
            <person name="Woods D.E."/>
            <person name="Nierman W.C."/>
        </authorList>
    </citation>
    <scope>NUCLEOTIDE SEQUENCE [LARGE SCALE GENOMIC DNA]</scope>
    <source>
        <strain evidence="2 3">1710b</strain>
    </source>
</reference>
<feature type="region of interest" description="Disordered" evidence="1">
    <location>
        <begin position="189"/>
        <end position="236"/>
    </location>
</feature>
<dbReference type="EnsemblBacteria" id="ABA50247">
    <property type="protein sequence ID" value="ABA50247"/>
    <property type="gene ID" value="BURPS1710b_1447"/>
</dbReference>
<feature type="compositionally biased region" description="Basic and acidic residues" evidence="1">
    <location>
        <begin position="258"/>
        <end position="269"/>
    </location>
</feature>
<feature type="region of interest" description="Disordered" evidence="1">
    <location>
        <begin position="249"/>
        <end position="271"/>
    </location>
</feature>
<dbReference type="AlphaFoldDB" id="Q3JU97"/>
<accession>Q3JU97</accession>
<sequence length="477" mass="57172">MHHVGERLRIEAHQQRERGEHGEHREFAAADVLQLRDVIVRHRAEIHALVHPQRVGGAENQRECRAERDPEIELDGGEDHHELADETRRARQAAIGHREQHRERGELRHHVDDAAVIGDLARVQAVVQHADAQEHRARHETVRDHLNDRAFDAQLVEDEEAERDEAHVRDRRIRDEFLHVRLHHRDEADVDHRDQRQRDHDGREEVARVRRDRQREAQETVRAELQHDRGQHDRAARRRFDVRVRQPRVHRPHRHLHREREEERDEEQHLRRHRDLRVLPRREVERMRLRVQIDQRDQHQQRAGERVQEELERRVHAVRAAPHADDDVHRDQRRLEEHVEQQAVSRREHADHDPRQDQERGEILRHVLGDHLPAGDHDDYRDERGQHDEPHRDAVDAQVIRDVETLDPRRLLDELQRGGARIEAGDQRDRHGQARQRADQRDPARRARMLVGTDREHDEAENDRQPDRGTENRKRVH</sequence>
<evidence type="ECO:0000313" key="3">
    <source>
        <dbReference type="Proteomes" id="UP000002700"/>
    </source>
</evidence>
<feature type="region of interest" description="Disordered" evidence="1">
    <location>
        <begin position="417"/>
        <end position="477"/>
    </location>
</feature>
<organism evidence="2 3">
    <name type="scientific">Burkholderia pseudomallei (strain 1710b)</name>
    <dbReference type="NCBI Taxonomy" id="320372"/>
    <lineage>
        <taxon>Bacteria</taxon>
        <taxon>Pseudomonadati</taxon>
        <taxon>Pseudomonadota</taxon>
        <taxon>Betaproteobacteria</taxon>
        <taxon>Burkholderiales</taxon>
        <taxon>Burkholderiaceae</taxon>
        <taxon>Burkholderia</taxon>
        <taxon>pseudomallei group</taxon>
    </lineage>
</organism>
<dbReference type="HOGENOM" id="CLU_549614_0_0_4"/>
<proteinExistence type="predicted"/>
<evidence type="ECO:0000256" key="1">
    <source>
        <dbReference type="SAM" id="MobiDB-lite"/>
    </source>
</evidence>
<dbReference type="EMBL" id="CP000124">
    <property type="protein sequence ID" value="ABA50247.1"/>
    <property type="molecule type" value="Genomic_DNA"/>
</dbReference>
<name>Q3JU97_BURP1</name>
<feature type="region of interest" description="Disordered" evidence="1">
    <location>
        <begin position="336"/>
        <end position="401"/>
    </location>
</feature>
<feature type="region of interest" description="Disordered" evidence="1">
    <location>
        <begin position="1"/>
        <end position="23"/>
    </location>
</feature>
<dbReference type="KEGG" id="bpm:BURPS1710b_1447"/>
<protein>
    <submittedName>
        <fullName evidence="2">Uncharacterized protein</fullName>
    </submittedName>
</protein>